<organism evidence="1">
    <name type="scientific">Schistosoma haematobium</name>
    <name type="common">Blood fluke</name>
    <dbReference type="NCBI Taxonomy" id="6185"/>
    <lineage>
        <taxon>Eukaryota</taxon>
        <taxon>Metazoa</taxon>
        <taxon>Spiralia</taxon>
        <taxon>Lophotrochozoa</taxon>
        <taxon>Platyhelminthes</taxon>
        <taxon>Trematoda</taxon>
        <taxon>Digenea</taxon>
        <taxon>Strigeidida</taxon>
        <taxon>Schistosomatoidea</taxon>
        <taxon>Schistosomatidae</taxon>
        <taxon>Schistosoma</taxon>
    </lineage>
</organism>
<dbReference type="AlphaFoldDB" id="A0A095CCS6"/>
<proteinExistence type="predicted"/>
<reference evidence="1" key="1">
    <citation type="journal article" date="2012" name="Nat. Genet.">
        <title>Whole-genome sequence of Schistosoma haematobium.</title>
        <authorList>
            <person name="Young N.D."/>
            <person name="Jex A.R."/>
            <person name="Li B."/>
            <person name="Liu S."/>
            <person name="Yang L."/>
            <person name="Xiong Z."/>
            <person name="Li Y."/>
            <person name="Cantacessi C."/>
            <person name="Hall R.S."/>
            <person name="Xu X."/>
            <person name="Chen F."/>
            <person name="Wu X."/>
            <person name="Zerlotini A."/>
            <person name="Oliveira G."/>
            <person name="Hofmann A."/>
            <person name="Zhang G."/>
            <person name="Fang X."/>
            <person name="Kang Y."/>
            <person name="Campbell B.E."/>
            <person name="Loukas A."/>
            <person name="Ranganathan S."/>
            <person name="Rollinson D."/>
            <person name="Rinaldi G."/>
            <person name="Brindley P.J."/>
            <person name="Yang H."/>
            <person name="Wang J."/>
            <person name="Wang J."/>
            <person name="Gasser R.B."/>
        </authorList>
    </citation>
    <scope>NUCLEOTIDE SEQUENCE [LARGE SCALE GENOMIC DNA]</scope>
</reference>
<sequence>MSLSGETSELDNRGLMVPVLFKQMVNNSLGTLYRNVSQICSSPPLFINYHYNLNA</sequence>
<gene>
    <name evidence="1" type="ORF">MS3_08859</name>
</gene>
<protein>
    <submittedName>
        <fullName evidence="1">Uncharacterized protein</fullName>
    </submittedName>
</protein>
<dbReference type="EMBL" id="KL251450">
    <property type="protein sequence ID" value="KGB40393.1"/>
    <property type="molecule type" value="Genomic_DNA"/>
</dbReference>
<evidence type="ECO:0000313" key="1">
    <source>
        <dbReference type="EMBL" id="KGB40393.1"/>
    </source>
</evidence>
<accession>A0A095CCS6</accession>
<name>A0A095CCS6_SCHHA</name>